<dbReference type="FunFam" id="3.30.430.20:FF:000015">
    <property type="entry name" value="Cysteine-rich receptor-like protein kinase 3"/>
    <property type="match status" value="1"/>
</dbReference>
<dbReference type="Pfam" id="PF01657">
    <property type="entry name" value="Stress-antifung"/>
    <property type="match status" value="2"/>
</dbReference>
<evidence type="ECO:0000256" key="16">
    <source>
        <dbReference type="ARBA" id="ARBA00047951"/>
    </source>
</evidence>
<evidence type="ECO:0000313" key="22">
    <source>
        <dbReference type="EMBL" id="MBA0749085.1"/>
    </source>
</evidence>
<dbReference type="Gene3D" id="1.10.510.10">
    <property type="entry name" value="Transferase(Phosphotransferase) domain 1"/>
    <property type="match status" value="1"/>
</dbReference>
<keyword evidence="10" id="KW-0067">ATP-binding</keyword>
<proteinExistence type="predicted"/>
<comment type="subcellular location">
    <subcellularLocation>
        <location evidence="1">Membrane</location>
        <topology evidence="1">Single-pass membrane protein</topology>
    </subcellularLocation>
</comment>
<evidence type="ECO:0000256" key="1">
    <source>
        <dbReference type="ARBA" id="ARBA00004167"/>
    </source>
</evidence>
<keyword evidence="3" id="KW-0597">Phosphoprotein</keyword>
<dbReference type="FunFam" id="1.10.510.10:FF:000336">
    <property type="entry name" value="Cysteine-rich receptor-like protein kinase 2"/>
    <property type="match status" value="1"/>
</dbReference>
<evidence type="ECO:0000256" key="6">
    <source>
        <dbReference type="ARBA" id="ARBA00022729"/>
    </source>
</evidence>
<keyword evidence="2" id="KW-0723">Serine/threonine-protein kinase</keyword>
<dbReference type="PROSITE" id="PS00108">
    <property type="entry name" value="PROTEIN_KINASE_ST"/>
    <property type="match status" value="1"/>
</dbReference>
<evidence type="ECO:0000256" key="8">
    <source>
        <dbReference type="ARBA" id="ARBA00022741"/>
    </source>
</evidence>
<sequence length="713" mass="79484">MEFSAFKQTYWRWVFFLISSLLVSSTLGDPRITNAGLFCGVSQALNGTNYVPDFTELMKELSDGISNNHFASYRLNASLPMYGLTQCYEDLKQTDCLLCYAEARTRIPRCLPRSARIFLDGCFLRYDYDNNFFQEAVSSVDTVNCSTNNVTMYREVNNRRVNLFETNVEYAVGNVTSIALRKGRFGTVGVDGIYALAQCWESLTPEGCRQCLQNASMSVRRCMPGDEGRALNAGCYLRYSTRKFYNEGGDSGDDHGKVSCPFLKEKISELHFNANMNGIDVEMMMPEASVKHEYLNGKKLKNCWVVYTLQAPWISIGVIIAIVSGTSAFLTLAISAAYIIYTKVSKRKRELENLGRISKKFDKSGLKFKYENLEKATDYFSLSRKLGQGGAGSVFMGILPDGKTVAVKRLVYNTRQWVDDFFNEVNLISRIQHKNLVKLLGASIEGPESLLVYEYVPNKSLDQFIFDEEKSKLLNWKQRLNIIVGTAEGLAHLHGGGSHVRIIHRDIKCSNVLLDDNLNAKIADFGLVRCLATEKSHLSTGIAGTLGYMAPEYLVRGQLSEKADVYSFGVLVLEIVCGKKNSSFTTAGSLLQTVWTLYRSNVLAEAIDPCIRDEMSENEAPEVLRVGLLCTQASVLLRPSMAEVVQMLTDKDYEIPTPNQPPFLNANVLEAATSSRSYSTDSFVANALKKIQGSGTSSDTTRTRSSEDATRTL</sequence>
<comment type="catalytic activity">
    <reaction evidence="15">
        <text>L-seryl-[protein] + ATP = O-phospho-L-seryl-[protein] + ADP + H(+)</text>
        <dbReference type="Rhea" id="RHEA:17989"/>
        <dbReference type="Rhea" id="RHEA-COMP:9863"/>
        <dbReference type="Rhea" id="RHEA-COMP:11604"/>
        <dbReference type="ChEBI" id="CHEBI:15378"/>
        <dbReference type="ChEBI" id="CHEBI:29999"/>
        <dbReference type="ChEBI" id="CHEBI:30616"/>
        <dbReference type="ChEBI" id="CHEBI:83421"/>
        <dbReference type="ChEBI" id="CHEBI:456216"/>
    </reaction>
</comment>
<dbReference type="GO" id="GO:0004674">
    <property type="term" value="F:protein serine/threonine kinase activity"/>
    <property type="evidence" value="ECO:0007669"/>
    <property type="project" value="UniProtKB-KW"/>
</dbReference>
<dbReference type="InterPro" id="IPR052059">
    <property type="entry name" value="CR_Ser/Thr_kinase"/>
</dbReference>
<keyword evidence="14" id="KW-0325">Glycoprotein</keyword>
<gene>
    <name evidence="22" type="ORF">Gogos_003046</name>
</gene>
<feature type="chain" id="PRO_5029814796" description="Cysteine-rich receptor-like protein kinase 42" evidence="19">
    <location>
        <begin position="29"/>
        <end position="713"/>
    </location>
</feature>
<dbReference type="CDD" id="cd14066">
    <property type="entry name" value="STKc_IRAK"/>
    <property type="match status" value="1"/>
</dbReference>
<feature type="compositionally biased region" description="Basic and acidic residues" evidence="17">
    <location>
        <begin position="701"/>
        <end position="713"/>
    </location>
</feature>
<name>A0A7J9CLP2_GOSGO</name>
<dbReference type="PROSITE" id="PS50011">
    <property type="entry name" value="PROTEIN_KINASE_DOM"/>
    <property type="match status" value="1"/>
</dbReference>
<dbReference type="Proteomes" id="UP000593579">
    <property type="component" value="Unassembled WGS sequence"/>
</dbReference>
<protein>
    <recommendedName>
        <fullName evidence="24">Cysteine-rich receptor-like protein kinase 42</fullName>
    </recommendedName>
</protein>
<keyword evidence="12 18" id="KW-0472">Membrane</keyword>
<evidence type="ECO:0000256" key="7">
    <source>
        <dbReference type="ARBA" id="ARBA00022737"/>
    </source>
</evidence>
<dbReference type="InterPro" id="IPR011009">
    <property type="entry name" value="Kinase-like_dom_sf"/>
</dbReference>
<evidence type="ECO:0000256" key="10">
    <source>
        <dbReference type="ARBA" id="ARBA00022840"/>
    </source>
</evidence>
<evidence type="ECO:0000256" key="2">
    <source>
        <dbReference type="ARBA" id="ARBA00022527"/>
    </source>
</evidence>
<keyword evidence="7" id="KW-0677">Repeat</keyword>
<dbReference type="EMBL" id="JABEZY010000011">
    <property type="protein sequence ID" value="MBA0749085.1"/>
    <property type="molecule type" value="Genomic_DNA"/>
</dbReference>
<evidence type="ECO:0000259" key="21">
    <source>
        <dbReference type="PROSITE" id="PS51473"/>
    </source>
</evidence>
<keyword evidence="5 18" id="KW-0812">Transmembrane</keyword>
<evidence type="ECO:0000256" key="14">
    <source>
        <dbReference type="ARBA" id="ARBA00023180"/>
    </source>
</evidence>
<feature type="domain" description="Protein kinase" evidence="20">
    <location>
        <begin position="380"/>
        <end position="664"/>
    </location>
</feature>
<evidence type="ECO:0000256" key="19">
    <source>
        <dbReference type="SAM" id="SignalP"/>
    </source>
</evidence>
<dbReference type="Pfam" id="PF07714">
    <property type="entry name" value="PK_Tyr_Ser-Thr"/>
    <property type="match status" value="1"/>
</dbReference>
<evidence type="ECO:0000256" key="9">
    <source>
        <dbReference type="ARBA" id="ARBA00022777"/>
    </source>
</evidence>
<dbReference type="AlphaFoldDB" id="A0A7J9CLP2"/>
<keyword evidence="9" id="KW-0418">Kinase</keyword>
<dbReference type="GO" id="GO:0005524">
    <property type="term" value="F:ATP binding"/>
    <property type="evidence" value="ECO:0007669"/>
    <property type="project" value="UniProtKB-KW"/>
</dbReference>
<feature type="region of interest" description="Disordered" evidence="17">
    <location>
        <begin position="693"/>
        <end position="713"/>
    </location>
</feature>
<evidence type="ECO:0000256" key="13">
    <source>
        <dbReference type="ARBA" id="ARBA00023170"/>
    </source>
</evidence>
<dbReference type="OrthoDB" id="1908121at2759"/>
<organism evidence="22 23">
    <name type="scientific">Gossypium gossypioides</name>
    <name type="common">Mexican cotton</name>
    <name type="synonym">Selera gossypioides</name>
    <dbReference type="NCBI Taxonomy" id="34282"/>
    <lineage>
        <taxon>Eukaryota</taxon>
        <taxon>Viridiplantae</taxon>
        <taxon>Streptophyta</taxon>
        <taxon>Embryophyta</taxon>
        <taxon>Tracheophyta</taxon>
        <taxon>Spermatophyta</taxon>
        <taxon>Magnoliopsida</taxon>
        <taxon>eudicotyledons</taxon>
        <taxon>Gunneridae</taxon>
        <taxon>Pentapetalae</taxon>
        <taxon>rosids</taxon>
        <taxon>malvids</taxon>
        <taxon>Malvales</taxon>
        <taxon>Malvaceae</taxon>
        <taxon>Malvoideae</taxon>
        <taxon>Gossypium</taxon>
    </lineage>
</organism>
<comment type="caution">
    <text evidence="22">The sequence shown here is derived from an EMBL/GenBank/DDBJ whole genome shotgun (WGS) entry which is preliminary data.</text>
</comment>
<evidence type="ECO:0000256" key="15">
    <source>
        <dbReference type="ARBA" id="ARBA00047558"/>
    </source>
</evidence>
<dbReference type="FunFam" id="3.30.200.20:FF:000177">
    <property type="entry name" value="Cysteine-rich receptor-like protein kinase 2"/>
    <property type="match status" value="1"/>
</dbReference>
<dbReference type="Gene3D" id="3.30.430.20">
    <property type="entry name" value="Gnk2 domain, C-X8-C-X2-C motif"/>
    <property type="match status" value="2"/>
</dbReference>
<dbReference type="SUPFAM" id="SSF56112">
    <property type="entry name" value="Protein kinase-like (PK-like)"/>
    <property type="match status" value="1"/>
</dbReference>
<dbReference type="InterPro" id="IPR008271">
    <property type="entry name" value="Ser/Thr_kinase_AS"/>
</dbReference>
<feature type="domain" description="Gnk2-homologous" evidence="21">
    <location>
        <begin position="138"/>
        <end position="244"/>
    </location>
</feature>
<evidence type="ECO:0000256" key="3">
    <source>
        <dbReference type="ARBA" id="ARBA00022553"/>
    </source>
</evidence>
<dbReference type="InterPro" id="IPR001245">
    <property type="entry name" value="Ser-Thr/Tyr_kinase_cat_dom"/>
</dbReference>
<keyword evidence="13" id="KW-0675">Receptor</keyword>
<evidence type="ECO:0008006" key="24">
    <source>
        <dbReference type="Google" id="ProtNLM"/>
    </source>
</evidence>
<keyword evidence="23" id="KW-1185">Reference proteome</keyword>
<evidence type="ECO:0000256" key="17">
    <source>
        <dbReference type="SAM" id="MobiDB-lite"/>
    </source>
</evidence>
<dbReference type="PANTHER" id="PTHR47973">
    <property type="entry name" value="CYSTEINE-RICH RECEPTOR-LIKE PROTEIN KINASE 3"/>
    <property type="match status" value="1"/>
</dbReference>
<keyword evidence="6 19" id="KW-0732">Signal</keyword>
<evidence type="ECO:0000259" key="20">
    <source>
        <dbReference type="PROSITE" id="PS50011"/>
    </source>
</evidence>
<feature type="signal peptide" evidence="19">
    <location>
        <begin position="1"/>
        <end position="28"/>
    </location>
</feature>
<keyword evidence="11 18" id="KW-1133">Transmembrane helix</keyword>
<evidence type="ECO:0000256" key="11">
    <source>
        <dbReference type="ARBA" id="ARBA00022989"/>
    </source>
</evidence>
<dbReference type="GO" id="GO:0016020">
    <property type="term" value="C:membrane"/>
    <property type="evidence" value="ECO:0007669"/>
    <property type="project" value="UniProtKB-SubCell"/>
</dbReference>
<feature type="domain" description="Gnk2-homologous" evidence="21">
    <location>
        <begin position="32"/>
        <end position="131"/>
    </location>
</feature>
<evidence type="ECO:0000256" key="18">
    <source>
        <dbReference type="SAM" id="Phobius"/>
    </source>
</evidence>
<comment type="catalytic activity">
    <reaction evidence="16">
        <text>L-threonyl-[protein] + ATP = O-phospho-L-threonyl-[protein] + ADP + H(+)</text>
        <dbReference type="Rhea" id="RHEA:46608"/>
        <dbReference type="Rhea" id="RHEA-COMP:11060"/>
        <dbReference type="Rhea" id="RHEA-COMP:11605"/>
        <dbReference type="ChEBI" id="CHEBI:15378"/>
        <dbReference type="ChEBI" id="CHEBI:30013"/>
        <dbReference type="ChEBI" id="CHEBI:30616"/>
        <dbReference type="ChEBI" id="CHEBI:61977"/>
        <dbReference type="ChEBI" id="CHEBI:456216"/>
    </reaction>
</comment>
<dbReference type="CDD" id="cd23509">
    <property type="entry name" value="Gnk2-like"/>
    <property type="match status" value="2"/>
</dbReference>
<evidence type="ECO:0000313" key="23">
    <source>
        <dbReference type="Proteomes" id="UP000593579"/>
    </source>
</evidence>
<feature type="transmembrane region" description="Helical" evidence="18">
    <location>
        <begin position="313"/>
        <end position="341"/>
    </location>
</feature>
<reference evidence="22 23" key="1">
    <citation type="journal article" date="2019" name="Genome Biol. Evol.">
        <title>Insights into the evolution of the New World diploid cottons (Gossypium, subgenus Houzingenia) based on genome sequencing.</title>
        <authorList>
            <person name="Grover C.E."/>
            <person name="Arick M.A. 2nd"/>
            <person name="Thrash A."/>
            <person name="Conover J.L."/>
            <person name="Sanders W.S."/>
            <person name="Peterson D.G."/>
            <person name="Frelichowski J.E."/>
            <person name="Scheffler J.A."/>
            <person name="Scheffler B.E."/>
            <person name="Wendel J.F."/>
        </authorList>
    </citation>
    <scope>NUCLEOTIDE SEQUENCE [LARGE SCALE GENOMIC DNA]</scope>
    <source>
        <strain evidence="22">5</strain>
        <tissue evidence="22">Leaf</tissue>
    </source>
</reference>
<dbReference type="InterPro" id="IPR000719">
    <property type="entry name" value="Prot_kinase_dom"/>
</dbReference>
<dbReference type="SMART" id="SM00220">
    <property type="entry name" value="S_TKc"/>
    <property type="match status" value="1"/>
</dbReference>
<evidence type="ECO:0000256" key="4">
    <source>
        <dbReference type="ARBA" id="ARBA00022679"/>
    </source>
</evidence>
<dbReference type="PROSITE" id="PS51473">
    <property type="entry name" value="GNK2"/>
    <property type="match status" value="2"/>
</dbReference>
<evidence type="ECO:0000256" key="12">
    <source>
        <dbReference type="ARBA" id="ARBA00023136"/>
    </source>
</evidence>
<keyword evidence="4" id="KW-0808">Transferase</keyword>
<dbReference type="InterPro" id="IPR002902">
    <property type="entry name" value="GNK2"/>
</dbReference>
<dbReference type="InterPro" id="IPR038408">
    <property type="entry name" value="GNK2_sf"/>
</dbReference>
<keyword evidence="8" id="KW-0547">Nucleotide-binding</keyword>
<dbReference type="Gene3D" id="3.30.200.20">
    <property type="entry name" value="Phosphorylase Kinase, domain 1"/>
    <property type="match status" value="1"/>
</dbReference>
<evidence type="ECO:0000256" key="5">
    <source>
        <dbReference type="ARBA" id="ARBA00022692"/>
    </source>
</evidence>
<accession>A0A7J9CLP2</accession>